<proteinExistence type="predicted"/>
<evidence type="ECO:0000256" key="1">
    <source>
        <dbReference type="SAM" id="MobiDB-lite"/>
    </source>
</evidence>
<dbReference type="Pfam" id="PF19934">
    <property type="entry name" value="DUF6397"/>
    <property type="match status" value="1"/>
</dbReference>
<dbReference type="RefSeq" id="WP_386427544.1">
    <property type="nucleotide sequence ID" value="NZ_JBHSBB010000007.1"/>
</dbReference>
<organism evidence="2 3">
    <name type="scientific">Streptomyces polygonati</name>
    <dbReference type="NCBI Taxonomy" id="1617087"/>
    <lineage>
        <taxon>Bacteria</taxon>
        <taxon>Bacillati</taxon>
        <taxon>Actinomycetota</taxon>
        <taxon>Actinomycetes</taxon>
        <taxon>Kitasatosporales</taxon>
        <taxon>Streptomycetaceae</taxon>
        <taxon>Streptomyces</taxon>
    </lineage>
</organism>
<feature type="compositionally biased region" description="Basic residues" evidence="1">
    <location>
        <begin position="349"/>
        <end position="359"/>
    </location>
</feature>
<name>A0ABV8HKM2_9ACTN</name>
<dbReference type="Proteomes" id="UP001595765">
    <property type="component" value="Unassembled WGS sequence"/>
</dbReference>
<protein>
    <submittedName>
        <fullName evidence="2">DUF6397 family protein</fullName>
    </submittedName>
</protein>
<sequence>MAVKTVKSARDGKTAKTAESATAARTAEATEASKGPARAGRGTRPEGNAARAVGRRVGTPEGVMAPPRPDTGAAVPDLLSLDRARDELGLEYGAFEVALQTGEVPGVACGPGQWKVPAEAVARLRAAKDHPEPLLARLRLVNSDEAAKLLGVGRERFVRLARAGYVRPIRWYVNQYRAVVWIYLAREVTEFADRCPALLNGPLPAPLRDAVAAGQDRRPRGWRERRVEQLVRDAYGAWEEAAIWAALLGPETVTGAVPDARERGCLRRLRGELPPGRVGRASAERIREFTTADDPDEIGAALLALSGALGRARALRPAPGPFHGPGPVRPRPASPGRPARVTAAPGVRRGLRGLLRGRRSVPDLAEQPFLHHGDQQSSPAVEDLTARQTAGAGRDG</sequence>
<keyword evidence="3" id="KW-1185">Reference proteome</keyword>
<accession>A0ABV8HKM2</accession>
<feature type="region of interest" description="Disordered" evidence="1">
    <location>
        <begin position="315"/>
        <end position="396"/>
    </location>
</feature>
<comment type="caution">
    <text evidence="2">The sequence shown here is derived from an EMBL/GenBank/DDBJ whole genome shotgun (WGS) entry which is preliminary data.</text>
</comment>
<reference evidence="3" key="1">
    <citation type="journal article" date="2019" name="Int. J. Syst. Evol. Microbiol.">
        <title>The Global Catalogue of Microorganisms (GCM) 10K type strain sequencing project: providing services to taxonomists for standard genome sequencing and annotation.</title>
        <authorList>
            <consortium name="The Broad Institute Genomics Platform"/>
            <consortium name="The Broad Institute Genome Sequencing Center for Infectious Disease"/>
            <person name="Wu L."/>
            <person name="Ma J."/>
        </authorList>
    </citation>
    <scope>NUCLEOTIDE SEQUENCE [LARGE SCALE GENOMIC DNA]</scope>
    <source>
        <strain evidence="3">CGMCC 4.7237</strain>
    </source>
</reference>
<feature type="region of interest" description="Disordered" evidence="1">
    <location>
        <begin position="1"/>
        <end position="75"/>
    </location>
</feature>
<dbReference type="EMBL" id="JBHSBB010000007">
    <property type="protein sequence ID" value="MFC4031421.1"/>
    <property type="molecule type" value="Genomic_DNA"/>
</dbReference>
<gene>
    <name evidence="2" type="ORF">ACFO3J_08015</name>
</gene>
<feature type="compositionally biased region" description="Low complexity" evidence="1">
    <location>
        <begin position="17"/>
        <end position="34"/>
    </location>
</feature>
<feature type="compositionally biased region" description="Pro residues" evidence="1">
    <location>
        <begin position="318"/>
        <end position="335"/>
    </location>
</feature>
<evidence type="ECO:0000313" key="3">
    <source>
        <dbReference type="Proteomes" id="UP001595765"/>
    </source>
</evidence>
<dbReference type="InterPro" id="IPR045652">
    <property type="entry name" value="DUF6397"/>
</dbReference>
<evidence type="ECO:0000313" key="2">
    <source>
        <dbReference type="EMBL" id="MFC4031421.1"/>
    </source>
</evidence>